<feature type="compositionally biased region" description="Low complexity" evidence="1">
    <location>
        <begin position="94"/>
        <end position="110"/>
    </location>
</feature>
<feature type="domain" description="OTU" evidence="2">
    <location>
        <begin position="220"/>
        <end position="353"/>
    </location>
</feature>
<dbReference type="InterPro" id="IPR003323">
    <property type="entry name" value="OTU_dom"/>
</dbReference>
<protein>
    <recommendedName>
        <fullName evidence="2">OTU domain-containing protein</fullName>
    </recommendedName>
</protein>
<name>A0ABD3MFL5_9STRA</name>
<dbReference type="Gene3D" id="3.90.70.80">
    <property type="match status" value="1"/>
</dbReference>
<evidence type="ECO:0000313" key="3">
    <source>
        <dbReference type="EMBL" id="KAL3762372.1"/>
    </source>
</evidence>
<dbReference type="Proteomes" id="UP001530315">
    <property type="component" value="Unassembled WGS sequence"/>
</dbReference>
<dbReference type="EMBL" id="JALLAZ020001830">
    <property type="protein sequence ID" value="KAL3762372.1"/>
    <property type="molecule type" value="Genomic_DNA"/>
</dbReference>
<proteinExistence type="predicted"/>
<accession>A0ABD3MFL5</accession>
<keyword evidence="4" id="KW-1185">Reference proteome</keyword>
<dbReference type="CDD" id="cd22744">
    <property type="entry name" value="OTU"/>
    <property type="match status" value="1"/>
</dbReference>
<evidence type="ECO:0000259" key="2">
    <source>
        <dbReference type="Pfam" id="PF02338"/>
    </source>
</evidence>
<comment type="caution">
    <text evidence="3">The sequence shown here is derived from an EMBL/GenBank/DDBJ whole genome shotgun (WGS) entry which is preliminary data.</text>
</comment>
<reference evidence="3 4" key="1">
    <citation type="submission" date="2024-10" db="EMBL/GenBank/DDBJ databases">
        <title>Updated reference genomes for cyclostephanoid diatoms.</title>
        <authorList>
            <person name="Roberts W.R."/>
            <person name="Alverson A.J."/>
        </authorList>
    </citation>
    <scope>NUCLEOTIDE SEQUENCE [LARGE SCALE GENOMIC DNA]</scope>
    <source>
        <strain evidence="3 4">AJA276-08</strain>
    </source>
</reference>
<evidence type="ECO:0000313" key="4">
    <source>
        <dbReference type="Proteomes" id="UP001530315"/>
    </source>
</evidence>
<dbReference type="AlphaFoldDB" id="A0ABD3MFL5"/>
<feature type="compositionally biased region" description="Gly residues" evidence="1">
    <location>
        <begin position="163"/>
        <end position="176"/>
    </location>
</feature>
<gene>
    <name evidence="3" type="ORF">ACHAW5_011113</name>
</gene>
<feature type="compositionally biased region" description="Basic residues" evidence="1">
    <location>
        <begin position="1"/>
        <end position="11"/>
    </location>
</feature>
<feature type="region of interest" description="Disordered" evidence="1">
    <location>
        <begin position="55"/>
        <end position="134"/>
    </location>
</feature>
<sequence length="489" mass="53549">MAPNTRGKRTRKDATAGRRNDSPPSPPLLLGPHLRRLVLLLLASWFVLHDSPAAKGGASRIRRRHHEVRAEQQHHRRPTTIPRSNNRYAHYRYSGSSSSSSADGASEASGVVGGDESETPPRFHPPWNPSPKIDPNGFLSDAYARCPGEWESLANIRGRHGPRAGGGGGRRGGGGILLLNGGNNKNNKKDRRRADDDYDDDDDYYFNELLNVPVLVRQVPGDGNCLFHSISACLHHAANGTHLPMNSHERVRRLRESSLRLRNAAVDVLQQRQRRGRTWGGGGGGGGWTMMIGGGGGGGGRRLFLQGEEYLDASELLSAAAAQFDLTGEEYCELMRKECYWGGGPEIVALYEVIPVDESAAHRRVNGRGNSKYSLLLPSSRRGGGSNNDDVDVKKLSTNKQFALRRMACFGSPKFDRREPLHILSADSRFPDVDPHRIRRVGNHFMALFPVVDLSSCKVDTGGDGGVRRRFARHALIGRGGCRTGSGVR</sequence>
<organism evidence="3 4">
    <name type="scientific">Stephanodiscus triporus</name>
    <dbReference type="NCBI Taxonomy" id="2934178"/>
    <lineage>
        <taxon>Eukaryota</taxon>
        <taxon>Sar</taxon>
        <taxon>Stramenopiles</taxon>
        <taxon>Ochrophyta</taxon>
        <taxon>Bacillariophyta</taxon>
        <taxon>Coscinodiscophyceae</taxon>
        <taxon>Thalassiosirophycidae</taxon>
        <taxon>Stephanodiscales</taxon>
        <taxon>Stephanodiscaceae</taxon>
        <taxon>Stephanodiscus</taxon>
    </lineage>
</organism>
<evidence type="ECO:0000256" key="1">
    <source>
        <dbReference type="SAM" id="MobiDB-lite"/>
    </source>
</evidence>
<feature type="region of interest" description="Disordered" evidence="1">
    <location>
        <begin position="1"/>
        <end position="30"/>
    </location>
</feature>
<dbReference type="Pfam" id="PF02338">
    <property type="entry name" value="OTU"/>
    <property type="match status" value="1"/>
</dbReference>
<feature type="region of interest" description="Disordered" evidence="1">
    <location>
        <begin position="160"/>
        <end position="197"/>
    </location>
</feature>
<feature type="compositionally biased region" description="Basic and acidic residues" evidence="1">
    <location>
        <begin position="12"/>
        <end position="21"/>
    </location>
</feature>